<dbReference type="AlphaFoldDB" id="A0A8J8SFD6"/>
<dbReference type="Proteomes" id="UP000683246">
    <property type="component" value="Chromosome"/>
</dbReference>
<evidence type="ECO:0000259" key="12">
    <source>
        <dbReference type="PROSITE" id="PS50885"/>
    </source>
</evidence>
<keyword evidence="4 10" id="KW-0812">Transmembrane</keyword>
<keyword evidence="14" id="KW-1185">Reference proteome</keyword>
<evidence type="ECO:0000256" key="8">
    <source>
        <dbReference type="ARBA" id="ARBA00029447"/>
    </source>
</evidence>
<dbReference type="InterPro" id="IPR029151">
    <property type="entry name" value="Sensor-like_sf"/>
</dbReference>
<dbReference type="Pfam" id="PF00015">
    <property type="entry name" value="MCPsignal"/>
    <property type="match status" value="1"/>
</dbReference>
<dbReference type="NCBIfam" id="NF045718">
    <property type="entry name" value="two_CW_domain"/>
    <property type="match status" value="1"/>
</dbReference>
<evidence type="ECO:0000256" key="1">
    <source>
        <dbReference type="ARBA" id="ARBA00004651"/>
    </source>
</evidence>
<dbReference type="Gene3D" id="1.10.287.950">
    <property type="entry name" value="Methyl-accepting chemotaxis protein"/>
    <property type="match status" value="1"/>
</dbReference>
<dbReference type="PROSITE" id="PS50885">
    <property type="entry name" value="HAMP"/>
    <property type="match status" value="1"/>
</dbReference>
<accession>A0A8J8SFD6</accession>
<dbReference type="InterPro" id="IPR003660">
    <property type="entry name" value="HAMP_dom"/>
</dbReference>
<dbReference type="InterPro" id="IPR033479">
    <property type="entry name" value="dCache_1"/>
</dbReference>
<keyword evidence="6 10" id="KW-0472">Membrane</keyword>
<comment type="subcellular location">
    <subcellularLocation>
        <location evidence="1">Cell membrane</location>
        <topology evidence="1">Multi-pass membrane protein</topology>
    </subcellularLocation>
</comment>
<comment type="similarity">
    <text evidence="8">Belongs to the methyl-accepting chemotaxis (MCP) protein family.</text>
</comment>
<evidence type="ECO:0000259" key="11">
    <source>
        <dbReference type="PROSITE" id="PS50111"/>
    </source>
</evidence>
<name>A0A8J8SFD6_9FIRM</name>
<feature type="transmembrane region" description="Helical" evidence="10">
    <location>
        <begin position="302"/>
        <end position="322"/>
    </location>
</feature>
<dbReference type="GO" id="GO:0005886">
    <property type="term" value="C:plasma membrane"/>
    <property type="evidence" value="ECO:0007669"/>
    <property type="project" value="UniProtKB-SubCell"/>
</dbReference>
<dbReference type="CDD" id="cd12912">
    <property type="entry name" value="PDC2_MCP_like"/>
    <property type="match status" value="1"/>
</dbReference>
<proteinExistence type="inferred from homology"/>
<dbReference type="RefSeq" id="WP_212696610.1">
    <property type="nucleotide sequence ID" value="NZ_CP058649.1"/>
</dbReference>
<evidence type="ECO:0000313" key="14">
    <source>
        <dbReference type="Proteomes" id="UP000683246"/>
    </source>
</evidence>
<keyword evidence="3" id="KW-0145">Chemotaxis</keyword>
<feature type="domain" description="HAMP" evidence="12">
    <location>
        <begin position="410"/>
        <end position="432"/>
    </location>
</feature>
<sequence length="739" mass="82072">MQRKHKDKTAKGKKKMRLSQFKNSLMVKMILSNSLLIILVAILLTGISTYQSRDAITVEIEKQLHYQLESVSRSILTEQENITKEITLMSHMNNIRKGVLLENDYTVKQFLQEYIEQQNHLENAYILDANGKVMYDVLNSKGKDLSDQDYFQASLKGDVYMSQVKESPFTGNKVQVVSSPIKDRNNQVIGVLAACNKFEVYKKMLDQVELLDGSTAYLLNKEGIILYHTNTSYVGQHVTAFNIPELNDHVEAMANGKTDKLIYNFEGITKLNMYMPIGDMSLSINASQHVYLAPVKDMQNNLFLYASIFTLIGLLAGGYNSVRMVRKITRMKKAIRTAAAGDLTVTLDEGKMKKCWEVKKCNKADCPAYQSDNLKCWDMPDTLCDGEMQEGIISKIDKCTKCNVYEMSEGDELQQISRSINTMVSSLKEMLTNIKKVSLDLSASSQELSTASEESSVAAEEIAKNMSAMTDGVETQVTNVSETNQLVEQMDQKLSQSSSATQQMAEKAYNVQETSIREQKVITNTIDHMHSIKLSSEQTVKVMEALNTQSDEIGSINEVITQLAEQTNLLALNAAIEAARAGEQGKGFAVVAEEIRKLAFQSGESAQGIQKLIMEIQSEIATANRLILEENEKVDKGIQSVKESEQAFNTINENIEEVGQYIQDVVTLIEETKGSSTKVSQAVGNIVEVVTESAAGAEQVTATTEEQTSTSEEIAKSADQLAHMADALLENISSFKVND</sequence>
<dbReference type="EMBL" id="CP058649">
    <property type="protein sequence ID" value="QUI21148.1"/>
    <property type="molecule type" value="Genomic_DNA"/>
</dbReference>
<organism evidence="13 14">
    <name type="scientific">Vallitalea pronyensis</name>
    <dbReference type="NCBI Taxonomy" id="1348613"/>
    <lineage>
        <taxon>Bacteria</taxon>
        <taxon>Bacillati</taxon>
        <taxon>Bacillota</taxon>
        <taxon>Clostridia</taxon>
        <taxon>Lachnospirales</taxon>
        <taxon>Vallitaleaceae</taxon>
        <taxon>Vallitalea</taxon>
    </lineage>
</organism>
<dbReference type="Gene3D" id="6.10.340.10">
    <property type="match status" value="1"/>
</dbReference>
<evidence type="ECO:0008006" key="15">
    <source>
        <dbReference type="Google" id="ProtNLM"/>
    </source>
</evidence>
<dbReference type="PANTHER" id="PTHR32089:SF112">
    <property type="entry name" value="LYSOZYME-LIKE PROTEIN-RELATED"/>
    <property type="match status" value="1"/>
</dbReference>
<dbReference type="Gene3D" id="3.30.450.20">
    <property type="entry name" value="PAS domain"/>
    <property type="match status" value="1"/>
</dbReference>
<dbReference type="SUPFAM" id="SSF103190">
    <property type="entry name" value="Sensory domain-like"/>
    <property type="match status" value="2"/>
</dbReference>
<evidence type="ECO:0000256" key="9">
    <source>
        <dbReference type="PROSITE-ProRule" id="PRU00284"/>
    </source>
</evidence>
<dbReference type="PROSITE" id="PS50111">
    <property type="entry name" value="CHEMOTAXIS_TRANSDUC_2"/>
    <property type="match status" value="1"/>
</dbReference>
<dbReference type="InterPro" id="IPR054687">
    <property type="entry name" value="Two-CW_dom"/>
</dbReference>
<evidence type="ECO:0000256" key="7">
    <source>
        <dbReference type="ARBA" id="ARBA00023224"/>
    </source>
</evidence>
<dbReference type="InterPro" id="IPR004089">
    <property type="entry name" value="MCPsignal_dom"/>
</dbReference>
<evidence type="ECO:0000256" key="3">
    <source>
        <dbReference type="ARBA" id="ARBA00022500"/>
    </source>
</evidence>
<dbReference type="PANTHER" id="PTHR32089">
    <property type="entry name" value="METHYL-ACCEPTING CHEMOTAXIS PROTEIN MCPB"/>
    <property type="match status" value="1"/>
</dbReference>
<dbReference type="Pfam" id="PF02743">
    <property type="entry name" value="dCache_1"/>
    <property type="match status" value="1"/>
</dbReference>
<dbReference type="CDD" id="cd11386">
    <property type="entry name" value="MCP_signal"/>
    <property type="match status" value="1"/>
</dbReference>
<evidence type="ECO:0000256" key="2">
    <source>
        <dbReference type="ARBA" id="ARBA00022475"/>
    </source>
</evidence>
<dbReference type="KEGG" id="vpy:HZI73_02080"/>
<feature type="domain" description="Methyl-accepting transducer" evidence="11">
    <location>
        <begin position="451"/>
        <end position="722"/>
    </location>
</feature>
<protein>
    <recommendedName>
        <fullName evidence="15">Methyl-accepting chemotaxis protein</fullName>
    </recommendedName>
</protein>
<evidence type="ECO:0000256" key="10">
    <source>
        <dbReference type="SAM" id="Phobius"/>
    </source>
</evidence>
<dbReference type="CDD" id="cd12914">
    <property type="entry name" value="PDC1_DGC_like"/>
    <property type="match status" value="1"/>
</dbReference>
<dbReference type="GO" id="GO:0007165">
    <property type="term" value="P:signal transduction"/>
    <property type="evidence" value="ECO:0007669"/>
    <property type="project" value="UniProtKB-KW"/>
</dbReference>
<reference evidence="13" key="1">
    <citation type="submission" date="2020-07" db="EMBL/GenBank/DDBJ databases">
        <title>Vallitalea pronyensis genome.</title>
        <authorList>
            <person name="Postec A."/>
        </authorList>
    </citation>
    <scope>NUCLEOTIDE SEQUENCE</scope>
    <source>
        <strain evidence="13">FatNI3</strain>
    </source>
</reference>
<gene>
    <name evidence="13" type="ORF">HZI73_02080</name>
</gene>
<evidence type="ECO:0000256" key="6">
    <source>
        <dbReference type="ARBA" id="ARBA00023136"/>
    </source>
</evidence>
<dbReference type="SUPFAM" id="SSF58104">
    <property type="entry name" value="Methyl-accepting chemotaxis protein (MCP) signaling domain"/>
    <property type="match status" value="1"/>
</dbReference>
<dbReference type="GO" id="GO:0006935">
    <property type="term" value="P:chemotaxis"/>
    <property type="evidence" value="ECO:0007669"/>
    <property type="project" value="UniProtKB-KW"/>
</dbReference>
<evidence type="ECO:0000256" key="5">
    <source>
        <dbReference type="ARBA" id="ARBA00022989"/>
    </source>
</evidence>
<dbReference type="SMART" id="SM00283">
    <property type="entry name" value="MA"/>
    <property type="match status" value="1"/>
</dbReference>
<keyword evidence="7 9" id="KW-0807">Transducer</keyword>
<keyword evidence="2" id="KW-1003">Cell membrane</keyword>
<keyword evidence="5 10" id="KW-1133">Transmembrane helix</keyword>
<evidence type="ECO:0000256" key="4">
    <source>
        <dbReference type="ARBA" id="ARBA00022692"/>
    </source>
</evidence>
<evidence type="ECO:0000313" key="13">
    <source>
        <dbReference type="EMBL" id="QUI21148.1"/>
    </source>
</evidence>